<dbReference type="EMBL" id="CAEY01000175">
    <property type="status" value="NOT_ANNOTATED_CDS"/>
    <property type="molecule type" value="Genomic_DNA"/>
</dbReference>
<reference evidence="2" key="2">
    <citation type="submission" date="2015-06" db="UniProtKB">
        <authorList>
            <consortium name="EnsemblMetazoa"/>
        </authorList>
    </citation>
    <scope>IDENTIFICATION</scope>
</reference>
<proteinExistence type="predicted"/>
<feature type="region of interest" description="Disordered" evidence="1">
    <location>
        <begin position="64"/>
        <end position="98"/>
    </location>
</feature>
<evidence type="ECO:0000256" key="1">
    <source>
        <dbReference type="SAM" id="MobiDB-lite"/>
    </source>
</evidence>
<dbReference type="AlphaFoldDB" id="T1KKC4"/>
<evidence type="ECO:0000313" key="2">
    <source>
        <dbReference type="EnsemblMetazoa" id="tetur13g03240.1"/>
    </source>
</evidence>
<dbReference type="HOGENOM" id="CLU_2161565_0_0_1"/>
<reference evidence="3" key="1">
    <citation type="submission" date="2011-08" db="EMBL/GenBank/DDBJ databases">
        <authorList>
            <person name="Rombauts S."/>
        </authorList>
    </citation>
    <scope>NUCLEOTIDE SEQUENCE</scope>
    <source>
        <strain evidence="3">London</strain>
    </source>
</reference>
<accession>T1KKC4</accession>
<sequence>MVLLPASTWPMKTTLTCCFLTDLSLDSETLFLPPFLFLLTNFSLVAPSPPSSASFSFSTASSVMSISSSSSPSSSPSSSISPSSTSSQSSTGSCDSTWSDCELLTFAPLDD</sequence>
<protein>
    <submittedName>
        <fullName evidence="2">Uncharacterized protein</fullName>
    </submittedName>
</protein>
<evidence type="ECO:0000313" key="3">
    <source>
        <dbReference type="Proteomes" id="UP000015104"/>
    </source>
</evidence>
<keyword evidence="3" id="KW-1185">Reference proteome</keyword>
<dbReference type="Proteomes" id="UP000015104">
    <property type="component" value="Unassembled WGS sequence"/>
</dbReference>
<organism evidence="2 3">
    <name type="scientific">Tetranychus urticae</name>
    <name type="common">Two-spotted spider mite</name>
    <dbReference type="NCBI Taxonomy" id="32264"/>
    <lineage>
        <taxon>Eukaryota</taxon>
        <taxon>Metazoa</taxon>
        <taxon>Ecdysozoa</taxon>
        <taxon>Arthropoda</taxon>
        <taxon>Chelicerata</taxon>
        <taxon>Arachnida</taxon>
        <taxon>Acari</taxon>
        <taxon>Acariformes</taxon>
        <taxon>Trombidiformes</taxon>
        <taxon>Prostigmata</taxon>
        <taxon>Eleutherengona</taxon>
        <taxon>Raphignathae</taxon>
        <taxon>Tetranychoidea</taxon>
        <taxon>Tetranychidae</taxon>
        <taxon>Tetranychus</taxon>
    </lineage>
</organism>
<dbReference type="EnsemblMetazoa" id="tetur13g03240.1">
    <property type="protein sequence ID" value="tetur13g03240.1"/>
    <property type="gene ID" value="tetur13g03240"/>
</dbReference>
<name>T1KKC4_TETUR</name>